<dbReference type="HOGENOM" id="CLU_143671_0_0_1"/>
<proteinExistence type="predicted"/>
<comment type="caution">
    <text evidence="2">The sequence shown here is derived from an EMBL/GenBank/DDBJ whole genome shotgun (WGS) entry which is preliminary data.</text>
</comment>
<sequence>MRSTFFALAAALLCQTALATPLTSKATDSGAEFPVVDISGVQARPLVPLSQGGIHVDTTQAEFPATLLLCSTPSCISCIGIDLSSLPMNECLTPDITFQTAVIRQPSAQGLPFTVFVGPPGCASFVPLSTVNTCYNLNSTAFSDFALA</sequence>
<dbReference type="EMBL" id="CCBP010000320">
    <property type="protein sequence ID" value="CDO75987.1"/>
    <property type="molecule type" value="Genomic_DNA"/>
</dbReference>
<feature type="chain" id="PRO_5001587251" evidence="1">
    <location>
        <begin position="20"/>
        <end position="148"/>
    </location>
</feature>
<dbReference type="Proteomes" id="UP000029665">
    <property type="component" value="Unassembled WGS sequence"/>
</dbReference>
<reference evidence="2" key="1">
    <citation type="submission" date="2014-01" db="EMBL/GenBank/DDBJ databases">
        <title>The genome of the white-rot fungus Pycnoporus cinnabarinus: a basidiomycete model with a versatile arsenal for lignocellulosic biomass breakdown.</title>
        <authorList>
            <person name="Levasseur A."/>
            <person name="Lomascolo A."/>
            <person name="Ruiz-Duenas F.J."/>
            <person name="Uzan E."/>
            <person name="Piumi F."/>
            <person name="Kues U."/>
            <person name="Ram A.F.J."/>
            <person name="Murat C."/>
            <person name="Haon M."/>
            <person name="Benoit I."/>
            <person name="Arfi Y."/>
            <person name="Chevret D."/>
            <person name="Drula E."/>
            <person name="Kwon M.J."/>
            <person name="Gouret P."/>
            <person name="Lesage-Meessen L."/>
            <person name="Lombard V."/>
            <person name="Mariette J."/>
            <person name="Noirot C."/>
            <person name="Park J."/>
            <person name="Patyshakuliyeva A."/>
            <person name="Wieneger R.A.B."/>
            <person name="Wosten H.A.B."/>
            <person name="Martin F."/>
            <person name="Coutinho P.M."/>
            <person name="de Vries R."/>
            <person name="Martinez A.T."/>
            <person name="Klopp C."/>
            <person name="Pontarotti P."/>
            <person name="Henrissat B."/>
            <person name="Record E."/>
        </authorList>
    </citation>
    <scope>NUCLEOTIDE SEQUENCE [LARGE SCALE GENOMIC DNA]</scope>
    <source>
        <strain evidence="2">BRFM137</strain>
    </source>
</reference>
<accession>A0A060SN72</accession>
<evidence type="ECO:0000313" key="3">
    <source>
        <dbReference type="Proteomes" id="UP000029665"/>
    </source>
</evidence>
<feature type="signal peptide" evidence="1">
    <location>
        <begin position="1"/>
        <end position="19"/>
    </location>
</feature>
<name>A0A060SN72_PYCCI</name>
<evidence type="ECO:0000256" key="1">
    <source>
        <dbReference type="SAM" id="SignalP"/>
    </source>
</evidence>
<gene>
    <name evidence="2" type="ORF">BN946_scf184548.g4</name>
</gene>
<evidence type="ECO:0000313" key="2">
    <source>
        <dbReference type="EMBL" id="CDO75987.1"/>
    </source>
</evidence>
<dbReference type="OrthoDB" id="2745955at2759"/>
<organism evidence="2 3">
    <name type="scientific">Pycnoporus cinnabarinus</name>
    <name type="common">Cinnabar-red polypore</name>
    <name type="synonym">Trametes cinnabarina</name>
    <dbReference type="NCBI Taxonomy" id="5643"/>
    <lineage>
        <taxon>Eukaryota</taxon>
        <taxon>Fungi</taxon>
        <taxon>Dikarya</taxon>
        <taxon>Basidiomycota</taxon>
        <taxon>Agaricomycotina</taxon>
        <taxon>Agaricomycetes</taxon>
        <taxon>Polyporales</taxon>
        <taxon>Polyporaceae</taxon>
        <taxon>Trametes</taxon>
    </lineage>
</organism>
<keyword evidence="3" id="KW-1185">Reference proteome</keyword>
<dbReference type="AlphaFoldDB" id="A0A060SN72"/>
<protein>
    <submittedName>
        <fullName evidence="2">Uncharacterized protein</fullName>
    </submittedName>
</protein>
<keyword evidence="1" id="KW-0732">Signal</keyword>